<dbReference type="InterPro" id="IPR050129">
    <property type="entry name" value="Zn_alcohol_dh"/>
</dbReference>
<gene>
    <name evidence="5" type="ORF">GCM10011415_38900</name>
</gene>
<dbReference type="InterPro" id="IPR013149">
    <property type="entry name" value="ADH-like_C"/>
</dbReference>
<evidence type="ECO:0000313" key="5">
    <source>
        <dbReference type="EMBL" id="GGG84964.1"/>
    </source>
</evidence>
<dbReference type="Pfam" id="PF00107">
    <property type="entry name" value="ADH_zinc_N"/>
    <property type="match status" value="1"/>
</dbReference>
<dbReference type="SMART" id="SM00829">
    <property type="entry name" value="PKS_ER"/>
    <property type="match status" value="1"/>
</dbReference>
<keyword evidence="3" id="KW-0560">Oxidoreductase</keyword>
<keyword evidence="1" id="KW-0479">Metal-binding</keyword>
<feature type="domain" description="Enoyl reductase (ER)" evidence="4">
    <location>
        <begin position="7"/>
        <end position="342"/>
    </location>
</feature>
<dbReference type="GO" id="GO:0016491">
    <property type="term" value="F:oxidoreductase activity"/>
    <property type="evidence" value="ECO:0007669"/>
    <property type="project" value="UniProtKB-KW"/>
</dbReference>
<dbReference type="Pfam" id="PF08240">
    <property type="entry name" value="ADH_N"/>
    <property type="match status" value="1"/>
</dbReference>
<name>A0A8J2ZNJ1_9RHOB</name>
<dbReference type="AlphaFoldDB" id="A0A8J2ZNJ1"/>
<dbReference type="SUPFAM" id="SSF51735">
    <property type="entry name" value="NAD(P)-binding Rossmann-fold domains"/>
    <property type="match status" value="1"/>
</dbReference>
<comment type="caution">
    <text evidence="5">The sequence shown here is derived from an EMBL/GenBank/DDBJ whole genome shotgun (WGS) entry which is preliminary data.</text>
</comment>
<evidence type="ECO:0000256" key="3">
    <source>
        <dbReference type="ARBA" id="ARBA00023002"/>
    </source>
</evidence>
<organism evidence="5 6">
    <name type="scientific">Salipiger pallidus</name>
    <dbReference type="NCBI Taxonomy" id="1775170"/>
    <lineage>
        <taxon>Bacteria</taxon>
        <taxon>Pseudomonadati</taxon>
        <taxon>Pseudomonadota</taxon>
        <taxon>Alphaproteobacteria</taxon>
        <taxon>Rhodobacterales</taxon>
        <taxon>Roseobacteraceae</taxon>
        <taxon>Salipiger</taxon>
    </lineage>
</organism>
<dbReference type="EMBL" id="BMJV01000010">
    <property type="protein sequence ID" value="GGG84964.1"/>
    <property type="molecule type" value="Genomic_DNA"/>
</dbReference>
<keyword evidence="2" id="KW-0862">Zinc</keyword>
<dbReference type="SUPFAM" id="SSF50129">
    <property type="entry name" value="GroES-like"/>
    <property type="match status" value="1"/>
</dbReference>
<dbReference type="InterPro" id="IPR036291">
    <property type="entry name" value="NAD(P)-bd_dom_sf"/>
</dbReference>
<sequence length="345" mass="35964">MKAAVLTAPNEISLDDIVAPVVSPGDVLIRVKAATICGTDIRIYRGKKTAGVRYPSVLGHEFAGEVIDGGGHEGLKAGDRVGLCPFIACGECHLCKTGHENLCTSGTAVGYEIDGAFAEAIRIPAQAVRAGNLRHLPDHMSYDEAALVEPLSCVLNGQNKVGVSSADTVVILGAGPIGLLHTYLARLRGAARIIVSDPNQHRRDAALAAGANAVVDPRSDDVTARVLEETGGRGADVVICAIGVPALARQATDLAAFGGRISLFAGFSKGESAEMDVNAIHYRELTVTGAFGLSRKDYDRAFDMVASGQLDLGPLITHRYPLAEIGEALATAEAGEAIKVVVHND</sequence>
<dbReference type="Gene3D" id="3.90.180.10">
    <property type="entry name" value="Medium-chain alcohol dehydrogenases, catalytic domain"/>
    <property type="match status" value="1"/>
</dbReference>
<dbReference type="InterPro" id="IPR020843">
    <property type="entry name" value="ER"/>
</dbReference>
<keyword evidence="6" id="KW-1185">Reference proteome</keyword>
<protein>
    <submittedName>
        <fullName evidence="5">Alcohol dehydrogenase</fullName>
    </submittedName>
</protein>
<dbReference type="InterPro" id="IPR013154">
    <property type="entry name" value="ADH-like_N"/>
</dbReference>
<reference evidence="5" key="1">
    <citation type="journal article" date="2014" name="Int. J. Syst. Evol. Microbiol.">
        <title>Complete genome sequence of Corynebacterium casei LMG S-19264T (=DSM 44701T), isolated from a smear-ripened cheese.</title>
        <authorList>
            <consortium name="US DOE Joint Genome Institute (JGI-PGF)"/>
            <person name="Walter F."/>
            <person name="Albersmeier A."/>
            <person name="Kalinowski J."/>
            <person name="Ruckert C."/>
        </authorList>
    </citation>
    <scope>NUCLEOTIDE SEQUENCE</scope>
    <source>
        <strain evidence="5">CGMCC 1.15762</strain>
    </source>
</reference>
<dbReference type="InterPro" id="IPR011032">
    <property type="entry name" value="GroES-like_sf"/>
</dbReference>
<evidence type="ECO:0000313" key="6">
    <source>
        <dbReference type="Proteomes" id="UP000617145"/>
    </source>
</evidence>
<dbReference type="Gene3D" id="3.40.50.720">
    <property type="entry name" value="NAD(P)-binding Rossmann-like Domain"/>
    <property type="match status" value="1"/>
</dbReference>
<dbReference type="PANTHER" id="PTHR43401:SF2">
    <property type="entry name" value="L-THREONINE 3-DEHYDROGENASE"/>
    <property type="match status" value="1"/>
</dbReference>
<dbReference type="PANTHER" id="PTHR43401">
    <property type="entry name" value="L-THREONINE 3-DEHYDROGENASE"/>
    <property type="match status" value="1"/>
</dbReference>
<evidence type="ECO:0000259" key="4">
    <source>
        <dbReference type="SMART" id="SM00829"/>
    </source>
</evidence>
<dbReference type="CDD" id="cd08235">
    <property type="entry name" value="iditol_2_DH_like"/>
    <property type="match status" value="1"/>
</dbReference>
<proteinExistence type="predicted"/>
<evidence type="ECO:0000256" key="1">
    <source>
        <dbReference type="ARBA" id="ARBA00022723"/>
    </source>
</evidence>
<dbReference type="GO" id="GO:0046872">
    <property type="term" value="F:metal ion binding"/>
    <property type="evidence" value="ECO:0007669"/>
    <property type="project" value="UniProtKB-KW"/>
</dbReference>
<accession>A0A8J2ZNJ1</accession>
<evidence type="ECO:0000256" key="2">
    <source>
        <dbReference type="ARBA" id="ARBA00022833"/>
    </source>
</evidence>
<dbReference type="Proteomes" id="UP000617145">
    <property type="component" value="Unassembled WGS sequence"/>
</dbReference>
<dbReference type="RefSeq" id="WP_188791952.1">
    <property type="nucleotide sequence ID" value="NZ_BMJV01000010.1"/>
</dbReference>
<reference evidence="5" key="2">
    <citation type="submission" date="2020-09" db="EMBL/GenBank/DDBJ databases">
        <authorList>
            <person name="Sun Q."/>
            <person name="Zhou Y."/>
        </authorList>
    </citation>
    <scope>NUCLEOTIDE SEQUENCE</scope>
    <source>
        <strain evidence="5">CGMCC 1.15762</strain>
    </source>
</reference>